<name>A0A061J7E3_TRYRA</name>
<gene>
    <name evidence="1" type="ORF">TRSC58_01466</name>
</gene>
<dbReference type="OrthoDB" id="271441at2759"/>
<accession>A0A061J7E3</accession>
<comment type="caution">
    <text evidence="1">The sequence shown here is derived from an EMBL/GenBank/DDBJ whole genome shotgun (WGS) entry which is preliminary data.</text>
</comment>
<organism evidence="1 2">
    <name type="scientific">Trypanosoma rangeli SC58</name>
    <dbReference type="NCBI Taxonomy" id="429131"/>
    <lineage>
        <taxon>Eukaryota</taxon>
        <taxon>Discoba</taxon>
        <taxon>Euglenozoa</taxon>
        <taxon>Kinetoplastea</taxon>
        <taxon>Metakinetoplastina</taxon>
        <taxon>Trypanosomatida</taxon>
        <taxon>Trypanosomatidae</taxon>
        <taxon>Trypanosoma</taxon>
        <taxon>Herpetosoma</taxon>
    </lineage>
</organism>
<dbReference type="EMBL" id="AUPL01001466">
    <property type="protein sequence ID" value="ESL10794.1"/>
    <property type="molecule type" value="Genomic_DNA"/>
</dbReference>
<keyword evidence="2" id="KW-1185">Reference proteome</keyword>
<dbReference type="AlphaFoldDB" id="A0A061J7E3"/>
<protein>
    <submittedName>
        <fullName evidence="1">Uncharacterized protein</fullName>
    </submittedName>
</protein>
<evidence type="ECO:0000313" key="1">
    <source>
        <dbReference type="EMBL" id="ESL10794.1"/>
    </source>
</evidence>
<sequence length="154" mass="18041">MLRRSRLRRLGNYRQHSDKERERIDQERQRRILYDHNGNVKFSGLLFLFWEEFRTPILCLAGGIASVVGYNKLIYHLTLQESAQERELDRQSEAKARMSGKLKGDRYLVKPLRQVEDPDFLNIPSHAGKGVYSSKLFSEDSAGTDPLFSERRRN</sequence>
<reference evidence="1 2" key="1">
    <citation type="submission" date="2013-07" db="EMBL/GenBank/DDBJ databases">
        <authorList>
            <person name="Stoco P.H."/>
            <person name="Wagner G."/>
            <person name="Gerber A."/>
            <person name="Zaha A."/>
            <person name="Thompson C."/>
            <person name="Bartholomeu D.C."/>
            <person name="Luckemeyer D.D."/>
            <person name="Bahia D."/>
            <person name="Loreto E."/>
            <person name="Prestes E.B."/>
            <person name="Lima F.M."/>
            <person name="Rodrigues-Luiz G."/>
            <person name="Vallejo G.A."/>
            <person name="Filho J.F."/>
            <person name="Monteiro K.M."/>
            <person name="Tyler K.M."/>
            <person name="de Almeida L.G."/>
            <person name="Ortiz M.F."/>
            <person name="Siervo M.A."/>
            <person name="de Moraes M.H."/>
            <person name="Cunha O.L."/>
            <person name="Mendonca-Neto R."/>
            <person name="Silva R."/>
            <person name="Teixeira S.M."/>
            <person name="Murta S.M."/>
            <person name="Sincero T.C."/>
            <person name="Mendes T.A."/>
            <person name="Urmenyi T.P."/>
            <person name="Silva V.G."/>
            <person name="da Rocha W.D."/>
            <person name="Andersson B."/>
            <person name="Romanha A.J."/>
            <person name="Steindel M."/>
            <person name="de Vasconcelos A.T."/>
            <person name="Grisard E.C."/>
        </authorList>
    </citation>
    <scope>NUCLEOTIDE SEQUENCE [LARGE SCALE GENOMIC DNA]</scope>
    <source>
        <strain evidence="1 2">SC58</strain>
    </source>
</reference>
<proteinExistence type="predicted"/>
<evidence type="ECO:0000313" key="2">
    <source>
        <dbReference type="Proteomes" id="UP000031737"/>
    </source>
</evidence>
<dbReference type="VEuPathDB" id="TriTrypDB:TRSC58_01466"/>
<dbReference type="Proteomes" id="UP000031737">
    <property type="component" value="Unassembled WGS sequence"/>
</dbReference>